<dbReference type="RefSeq" id="WP_272138347.1">
    <property type="nucleotide sequence ID" value="NZ_JAQLOI010000003.1"/>
</dbReference>
<dbReference type="Proteomes" id="UP001210678">
    <property type="component" value="Unassembled WGS sequence"/>
</dbReference>
<dbReference type="SUPFAM" id="SSF51182">
    <property type="entry name" value="RmlC-like cupins"/>
    <property type="match status" value="1"/>
</dbReference>
<dbReference type="PANTHER" id="PTHR43280">
    <property type="entry name" value="ARAC-FAMILY TRANSCRIPTIONAL REGULATOR"/>
    <property type="match status" value="1"/>
</dbReference>
<protein>
    <submittedName>
        <fullName evidence="5">AraC family transcriptional regulator</fullName>
    </submittedName>
</protein>
<comment type="caution">
    <text evidence="5">The sequence shown here is derived from an EMBL/GenBank/DDBJ whole genome shotgun (WGS) entry which is preliminary data.</text>
</comment>
<evidence type="ECO:0000313" key="6">
    <source>
        <dbReference type="Proteomes" id="UP001210678"/>
    </source>
</evidence>
<organism evidence="5 6">
    <name type="scientific">Vibrio algarum</name>
    <dbReference type="NCBI Taxonomy" id="3020714"/>
    <lineage>
        <taxon>Bacteria</taxon>
        <taxon>Pseudomonadati</taxon>
        <taxon>Pseudomonadota</taxon>
        <taxon>Gammaproteobacteria</taxon>
        <taxon>Vibrionales</taxon>
        <taxon>Vibrionaceae</taxon>
        <taxon>Vibrio</taxon>
    </lineage>
</organism>
<dbReference type="PROSITE" id="PS01124">
    <property type="entry name" value="HTH_ARAC_FAMILY_2"/>
    <property type="match status" value="1"/>
</dbReference>
<dbReference type="PANTHER" id="PTHR43280:SF28">
    <property type="entry name" value="HTH-TYPE TRANSCRIPTIONAL ACTIVATOR RHAS"/>
    <property type="match status" value="1"/>
</dbReference>
<gene>
    <name evidence="5" type="ORF">PGX00_15805</name>
</gene>
<evidence type="ECO:0000256" key="3">
    <source>
        <dbReference type="ARBA" id="ARBA00023163"/>
    </source>
</evidence>
<dbReference type="SUPFAM" id="SSF46689">
    <property type="entry name" value="Homeodomain-like"/>
    <property type="match status" value="2"/>
</dbReference>
<dbReference type="EMBL" id="JAQLOI010000003">
    <property type="protein sequence ID" value="MDB1125022.1"/>
    <property type="molecule type" value="Genomic_DNA"/>
</dbReference>
<evidence type="ECO:0000313" key="5">
    <source>
        <dbReference type="EMBL" id="MDB1125022.1"/>
    </source>
</evidence>
<keyword evidence="3" id="KW-0804">Transcription</keyword>
<dbReference type="Gene3D" id="1.10.10.60">
    <property type="entry name" value="Homeodomain-like"/>
    <property type="match status" value="2"/>
</dbReference>
<keyword evidence="2" id="KW-0238">DNA-binding</keyword>
<dbReference type="Pfam" id="PF12833">
    <property type="entry name" value="HTH_18"/>
    <property type="match status" value="1"/>
</dbReference>
<dbReference type="PRINTS" id="PR00032">
    <property type="entry name" value="HTHARAC"/>
</dbReference>
<reference evidence="5 6" key="1">
    <citation type="submission" date="2023-01" db="EMBL/GenBank/DDBJ databases">
        <title>Vibrio sp. KJ40-1 sp.nov, isolated from marine algae.</title>
        <authorList>
            <person name="Butt M."/>
            <person name="Kim J.M.J."/>
            <person name="Jeon C.O.C."/>
        </authorList>
    </citation>
    <scope>NUCLEOTIDE SEQUENCE [LARGE SCALE GENOMIC DNA]</scope>
    <source>
        <strain evidence="5 6">KJ40-1</strain>
    </source>
</reference>
<dbReference type="InterPro" id="IPR011051">
    <property type="entry name" value="RmlC_Cupin_sf"/>
</dbReference>
<name>A0ABT4YTW5_9VIBR</name>
<evidence type="ECO:0000259" key="4">
    <source>
        <dbReference type="PROSITE" id="PS01124"/>
    </source>
</evidence>
<dbReference type="SMART" id="SM00342">
    <property type="entry name" value="HTH_ARAC"/>
    <property type="match status" value="1"/>
</dbReference>
<dbReference type="InterPro" id="IPR014710">
    <property type="entry name" value="RmlC-like_jellyroll"/>
</dbReference>
<feature type="domain" description="HTH araC/xylS-type" evidence="4">
    <location>
        <begin position="139"/>
        <end position="237"/>
    </location>
</feature>
<evidence type="ECO:0000256" key="2">
    <source>
        <dbReference type="ARBA" id="ARBA00023125"/>
    </source>
</evidence>
<proteinExistence type="predicted"/>
<dbReference type="Gene3D" id="2.60.120.10">
    <property type="entry name" value="Jelly Rolls"/>
    <property type="match status" value="1"/>
</dbReference>
<keyword evidence="6" id="KW-1185">Reference proteome</keyword>
<dbReference type="InterPro" id="IPR020449">
    <property type="entry name" value="Tscrpt_reg_AraC-type_HTH"/>
</dbReference>
<keyword evidence="1" id="KW-0805">Transcription regulation</keyword>
<accession>A0ABT4YTW5</accession>
<dbReference type="InterPro" id="IPR018060">
    <property type="entry name" value="HTH_AraC"/>
</dbReference>
<evidence type="ECO:0000256" key="1">
    <source>
        <dbReference type="ARBA" id="ARBA00023015"/>
    </source>
</evidence>
<dbReference type="InterPro" id="IPR009057">
    <property type="entry name" value="Homeodomain-like_sf"/>
</dbReference>
<sequence length="237" mass="26848">MKASLSIRTYTKRMNRHIHGNYHQLVLPTQGNIYIDMDGFVGKVAVGNCIVIPQGVAHGFNADEASRFIVADMEELPSHLLGGNVAVFSVTSPLLSFIQFVEKQLEYQVNRKLETSIVETFFLLLEQQELSRTVDSRIRAVQSLIADQLEQSLTITILANAAYLSPTQFKKLFKDNLRMSVHKYITLQRMEKAKALLSHTDLPVQLIAERVGYSDLSAFSRRFSKHFGVSPREFSRT</sequence>